<comment type="subcellular location">
    <subcellularLocation>
        <location evidence="1">Nucleus</location>
    </subcellularLocation>
</comment>
<keyword evidence="10" id="KW-1185">Reference proteome</keyword>
<evidence type="ECO:0000259" key="8">
    <source>
        <dbReference type="PROSITE" id="PS50110"/>
    </source>
</evidence>
<dbReference type="Gene3D" id="3.40.50.2300">
    <property type="match status" value="1"/>
</dbReference>
<keyword evidence="3" id="KW-0805">Transcription regulation</keyword>
<evidence type="ECO:0000256" key="7">
    <source>
        <dbReference type="SAM" id="MobiDB-lite"/>
    </source>
</evidence>
<dbReference type="PROSITE" id="PS50110">
    <property type="entry name" value="RESPONSE_REGULATORY"/>
    <property type="match status" value="1"/>
</dbReference>
<feature type="compositionally biased region" description="Low complexity" evidence="7">
    <location>
        <begin position="342"/>
        <end position="357"/>
    </location>
</feature>
<keyword evidence="4" id="KW-0804">Transcription</keyword>
<gene>
    <name evidence="9" type="ORF">VNO77_12172</name>
</gene>
<protein>
    <recommendedName>
        <fullName evidence="8">Response regulatory domain-containing protein</fullName>
    </recommendedName>
</protein>
<dbReference type="PANTHER" id="PTHR43874:SF87">
    <property type="entry name" value="HTH MYB-TYPE DOMAIN-CONTAINING PROTEIN"/>
    <property type="match status" value="1"/>
</dbReference>
<feature type="compositionally biased region" description="Low complexity" evidence="7">
    <location>
        <begin position="280"/>
        <end position="290"/>
    </location>
</feature>
<evidence type="ECO:0000313" key="9">
    <source>
        <dbReference type="EMBL" id="KAK7343430.1"/>
    </source>
</evidence>
<dbReference type="Pfam" id="PF00249">
    <property type="entry name" value="Myb_DNA-binding"/>
    <property type="match status" value="1"/>
</dbReference>
<feature type="compositionally biased region" description="Polar residues" evidence="7">
    <location>
        <begin position="296"/>
        <end position="305"/>
    </location>
</feature>
<feature type="domain" description="Response regulatory" evidence="8">
    <location>
        <begin position="20"/>
        <end position="142"/>
    </location>
</feature>
<evidence type="ECO:0000256" key="2">
    <source>
        <dbReference type="ARBA" id="ARBA00023012"/>
    </source>
</evidence>
<dbReference type="PANTHER" id="PTHR43874">
    <property type="entry name" value="TWO-COMPONENT RESPONSE REGULATOR"/>
    <property type="match status" value="1"/>
</dbReference>
<reference evidence="9 10" key="1">
    <citation type="submission" date="2024-01" db="EMBL/GenBank/DDBJ databases">
        <title>The genomes of 5 underutilized Papilionoideae crops provide insights into root nodulation and disease resistanc.</title>
        <authorList>
            <person name="Jiang F."/>
        </authorList>
    </citation>
    <scope>NUCLEOTIDE SEQUENCE [LARGE SCALE GENOMIC DNA]</scope>
    <source>
        <strain evidence="9">LVBAO_FW01</strain>
        <tissue evidence="9">Leaves</tissue>
    </source>
</reference>
<evidence type="ECO:0000256" key="3">
    <source>
        <dbReference type="ARBA" id="ARBA00023015"/>
    </source>
</evidence>
<evidence type="ECO:0000313" key="10">
    <source>
        <dbReference type="Proteomes" id="UP001367508"/>
    </source>
</evidence>
<evidence type="ECO:0000256" key="5">
    <source>
        <dbReference type="ARBA" id="ARBA00023242"/>
    </source>
</evidence>
<dbReference type="NCBIfam" id="TIGR01557">
    <property type="entry name" value="myb_SHAQKYF"/>
    <property type="match status" value="1"/>
</dbReference>
<feature type="compositionally biased region" description="Basic and acidic residues" evidence="7">
    <location>
        <begin position="168"/>
        <end position="190"/>
    </location>
</feature>
<dbReference type="InterPro" id="IPR001789">
    <property type="entry name" value="Sig_transdc_resp-reg_receiver"/>
</dbReference>
<keyword evidence="2" id="KW-0902">Two-component regulatory system</keyword>
<sequence length="420" mass="47125">MEDESPSLLNYVPTFARGFNLLLVHDDKSSLVYLTSLLELYSFKVIIVFGQSVTATDDTSAATSMICDPEGRFKLIMAKVNMPGINTVSFLDVVLQKDIPVILISSGGFDDVTRKALPTGLCYFLEEPIRSSDLKHVWRHLYRAKACSTKATQNAEFHTRVKHVHGANGERKHDDKRGKLKDKRTVDKHSMPGSWSSMQMNLYNNYHNNSVFAERKRAIVWTPELHLKFTQAIRMLGENNARPKQILTRMNEPYLTVRQVASHLQKHKLRLRRIENARNSVSASSSSSLSHKAQIPSPSEVSSLGAQGLPTPAASLNESKNEDQFPKLLETPGNSTPELTNGGSQSVDSSMDQMDQGQPATEYNDLIEMLMEDSDNYDLFEDETDPSEVDKYCEMLKIVMEGDMPVLPSEIWTAPIDAKD</sequence>
<dbReference type="GO" id="GO:0003677">
    <property type="term" value="F:DNA binding"/>
    <property type="evidence" value="ECO:0007669"/>
    <property type="project" value="InterPro"/>
</dbReference>
<dbReference type="GO" id="GO:0005634">
    <property type="term" value="C:nucleus"/>
    <property type="evidence" value="ECO:0007669"/>
    <property type="project" value="UniProtKB-SubCell"/>
</dbReference>
<dbReference type="GO" id="GO:0000160">
    <property type="term" value="P:phosphorelay signal transduction system"/>
    <property type="evidence" value="ECO:0007669"/>
    <property type="project" value="UniProtKB-KW"/>
</dbReference>
<dbReference type="AlphaFoldDB" id="A0AAN9QMN4"/>
<dbReference type="GO" id="GO:0009736">
    <property type="term" value="P:cytokinin-activated signaling pathway"/>
    <property type="evidence" value="ECO:0007669"/>
    <property type="project" value="InterPro"/>
</dbReference>
<evidence type="ECO:0000256" key="4">
    <source>
        <dbReference type="ARBA" id="ARBA00023163"/>
    </source>
</evidence>
<dbReference type="InterPro" id="IPR045279">
    <property type="entry name" value="ARR-like"/>
</dbReference>
<dbReference type="InterPro" id="IPR009057">
    <property type="entry name" value="Homeodomain-like_sf"/>
</dbReference>
<dbReference type="Gene3D" id="1.10.10.60">
    <property type="entry name" value="Homeodomain-like"/>
    <property type="match status" value="1"/>
</dbReference>
<comment type="caution">
    <text evidence="6">Lacks conserved residue(s) required for the propagation of feature annotation.</text>
</comment>
<dbReference type="InterPro" id="IPR001005">
    <property type="entry name" value="SANT/Myb"/>
</dbReference>
<name>A0AAN9QMN4_CANGL</name>
<dbReference type="InterPro" id="IPR011006">
    <property type="entry name" value="CheY-like_superfamily"/>
</dbReference>
<evidence type="ECO:0000256" key="6">
    <source>
        <dbReference type="PROSITE-ProRule" id="PRU00169"/>
    </source>
</evidence>
<feature type="region of interest" description="Disordered" evidence="7">
    <location>
        <begin position="278"/>
        <end position="357"/>
    </location>
</feature>
<dbReference type="SUPFAM" id="SSF46689">
    <property type="entry name" value="Homeodomain-like"/>
    <property type="match status" value="1"/>
</dbReference>
<dbReference type="EMBL" id="JAYMYQ010000003">
    <property type="protein sequence ID" value="KAK7343430.1"/>
    <property type="molecule type" value="Genomic_DNA"/>
</dbReference>
<dbReference type="InterPro" id="IPR006447">
    <property type="entry name" value="Myb_dom_plants"/>
</dbReference>
<feature type="compositionally biased region" description="Polar residues" evidence="7">
    <location>
        <begin position="332"/>
        <end position="341"/>
    </location>
</feature>
<accession>A0AAN9QMN4</accession>
<proteinExistence type="predicted"/>
<evidence type="ECO:0000256" key="1">
    <source>
        <dbReference type="ARBA" id="ARBA00004123"/>
    </source>
</evidence>
<dbReference type="SUPFAM" id="SSF52172">
    <property type="entry name" value="CheY-like"/>
    <property type="match status" value="1"/>
</dbReference>
<dbReference type="Proteomes" id="UP001367508">
    <property type="component" value="Unassembled WGS sequence"/>
</dbReference>
<dbReference type="FunFam" id="1.10.10.60:FF:000007">
    <property type="entry name" value="Two-component response regulator"/>
    <property type="match status" value="1"/>
</dbReference>
<organism evidence="9 10">
    <name type="scientific">Canavalia gladiata</name>
    <name type="common">Sword bean</name>
    <name type="synonym">Dolichos gladiatus</name>
    <dbReference type="NCBI Taxonomy" id="3824"/>
    <lineage>
        <taxon>Eukaryota</taxon>
        <taxon>Viridiplantae</taxon>
        <taxon>Streptophyta</taxon>
        <taxon>Embryophyta</taxon>
        <taxon>Tracheophyta</taxon>
        <taxon>Spermatophyta</taxon>
        <taxon>Magnoliopsida</taxon>
        <taxon>eudicotyledons</taxon>
        <taxon>Gunneridae</taxon>
        <taxon>Pentapetalae</taxon>
        <taxon>rosids</taxon>
        <taxon>fabids</taxon>
        <taxon>Fabales</taxon>
        <taxon>Fabaceae</taxon>
        <taxon>Papilionoideae</taxon>
        <taxon>50 kb inversion clade</taxon>
        <taxon>NPAAA clade</taxon>
        <taxon>indigoferoid/millettioid clade</taxon>
        <taxon>Phaseoleae</taxon>
        <taxon>Canavalia</taxon>
    </lineage>
</organism>
<comment type="caution">
    <text evidence="9">The sequence shown here is derived from an EMBL/GenBank/DDBJ whole genome shotgun (WGS) entry which is preliminary data.</text>
</comment>
<keyword evidence="5" id="KW-0539">Nucleus</keyword>
<feature type="region of interest" description="Disordered" evidence="7">
    <location>
        <begin position="163"/>
        <end position="191"/>
    </location>
</feature>